<keyword evidence="4 7" id="KW-0067">ATP-binding</keyword>
<proteinExistence type="predicted"/>
<dbReference type="PROSITE" id="PS50893">
    <property type="entry name" value="ABC_TRANSPORTER_2"/>
    <property type="match status" value="1"/>
</dbReference>
<feature type="domain" description="ABC transporter" evidence="6">
    <location>
        <begin position="11"/>
        <end position="246"/>
    </location>
</feature>
<evidence type="ECO:0000313" key="8">
    <source>
        <dbReference type="Proteomes" id="UP000585638"/>
    </source>
</evidence>
<reference evidence="7 8" key="1">
    <citation type="submission" date="2020-08" db="EMBL/GenBank/DDBJ databases">
        <title>Sequencing the genomes of 1000 actinobacteria strains.</title>
        <authorList>
            <person name="Klenk H.-P."/>
        </authorList>
    </citation>
    <scope>NUCLEOTIDE SEQUENCE [LARGE SCALE GENOMIC DNA]</scope>
    <source>
        <strain evidence="7 8">DSM 43851</strain>
    </source>
</reference>
<dbReference type="RefSeq" id="WP_184868040.1">
    <property type="nucleotide sequence ID" value="NZ_BAAAWY010000101.1"/>
</dbReference>
<dbReference type="GO" id="GO:0005524">
    <property type="term" value="F:ATP binding"/>
    <property type="evidence" value="ECO:0007669"/>
    <property type="project" value="UniProtKB-KW"/>
</dbReference>
<dbReference type="EMBL" id="JACHIR010000001">
    <property type="protein sequence ID" value="MBB5896373.1"/>
    <property type="molecule type" value="Genomic_DNA"/>
</dbReference>
<keyword evidence="5" id="KW-0046">Antibiotic resistance</keyword>
<dbReference type="Proteomes" id="UP000585638">
    <property type="component" value="Unassembled WGS sequence"/>
</dbReference>
<evidence type="ECO:0000256" key="5">
    <source>
        <dbReference type="ARBA" id="ARBA00023251"/>
    </source>
</evidence>
<evidence type="ECO:0000256" key="1">
    <source>
        <dbReference type="ARBA" id="ARBA00004202"/>
    </source>
</evidence>
<name>A0A7W9KQ51_9PSEU</name>
<evidence type="ECO:0000259" key="6">
    <source>
        <dbReference type="PROSITE" id="PS50893"/>
    </source>
</evidence>
<sequence length="321" mass="34439">MSGAPVEVVDLRREYIAKGRRRDTRRVVALDGVSLTVEQGTVHGLLGPNGAGKTTLVKILSTILLPTSGTATVFGHDVSTEPMAVRRSIGLVLGGDRGLYGSLTGRRNLEYWAALYGLDAGQGRRRAGELLERLGLADRADTRVETYSRGMKQRLHLARGLMGDSRLLIFDEPTVGMDPVAARAFRELVRDLLADGRSMLLTTHDMAEAEQLCHQVTLIADGAVLATESPRTLSGWIDAYEYVDVDQVPGAVVDEIALLDGVAEVTSRPDGGARISTVAAGTTAVVLRRLLDAGVTGIRTGRPSLDEVYVRLIGDRGLEVS</sequence>
<dbReference type="SUPFAM" id="SSF52540">
    <property type="entry name" value="P-loop containing nucleoside triphosphate hydrolases"/>
    <property type="match status" value="1"/>
</dbReference>
<dbReference type="PANTHER" id="PTHR42711:SF18">
    <property type="entry name" value="ABC TRANSPORTER, ATP-BINDING PROTEIN"/>
    <property type="match status" value="1"/>
</dbReference>
<comment type="caution">
    <text evidence="7">The sequence shown here is derived from an EMBL/GenBank/DDBJ whole genome shotgun (WGS) entry which is preliminary data.</text>
</comment>
<evidence type="ECO:0000313" key="7">
    <source>
        <dbReference type="EMBL" id="MBB5896373.1"/>
    </source>
</evidence>
<keyword evidence="8" id="KW-1185">Reference proteome</keyword>
<evidence type="ECO:0000256" key="3">
    <source>
        <dbReference type="ARBA" id="ARBA00022741"/>
    </source>
</evidence>
<evidence type="ECO:0000256" key="4">
    <source>
        <dbReference type="ARBA" id="ARBA00022840"/>
    </source>
</evidence>
<comment type="subcellular location">
    <subcellularLocation>
        <location evidence="1">Cell membrane</location>
        <topology evidence="1">Peripheral membrane protein</topology>
    </subcellularLocation>
</comment>
<keyword evidence="3" id="KW-0547">Nucleotide-binding</keyword>
<dbReference type="CDD" id="cd03230">
    <property type="entry name" value="ABC_DR_subfamily_A"/>
    <property type="match status" value="1"/>
</dbReference>
<dbReference type="AlphaFoldDB" id="A0A7W9KQ51"/>
<dbReference type="GO" id="GO:0016887">
    <property type="term" value="F:ATP hydrolysis activity"/>
    <property type="evidence" value="ECO:0007669"/>
    <property type="project" value="InterPro"/>
</dbReference>
<dbReference type="Pfam" id="PF00005">
    <property type="entry name" value="ABC_tran"/>
    <property type="match status" value="1"/>
</dbReference>
<dbReference type="InterPro" id="IPR003439">
    <property type="entry name" value="ABC_transporter-like_ATP-bd"/>
</dbReference>
<dbReference type="Gene3D" id="3.40.50.300">
    <property type="entry name" value="P-loop containing nucleotide triphosphate hydrolases"/>
    <property type="match status" value="1"/>
</dbReference>
<dbReference type="GO" id="GO:0005886">
    <property type="term" value="C:plasma membrane"/>
    <property type="evidence" value="ECO:0007669"/>
    <property type="project" value="UniProtKB-SubCell"/>
</dbReference>
<keyword evidence="2" id="KW-0813">Transport</keyword>
<dbReference type="GO" id="GO:0046677">
    <property type="term" value="P:response to antibiotic"/>
    <property type="evidence" value="ECO:0007669"/>
    <property type="project" value="UniProtKB-KW"/>
</dbReference>
<organism evidence="7 8">
    <name type="scientific">Kutzneria kofuensis</name>
    <dbReference type="NCBI Taxonomy" id="103725"/>
    <lineage>
        <taxon>Bacteria</taxon>
        <taxon>Bacillati</taxon>
        <taxon>Actinomycetota</taxon>
        <taxon>Actinomycetes</taxon>
        <taxon>Pseudonocardiales</taxon>
        <taxon>Pseudonocardiaceae</taxon>
        <taxon>Kutzneria</taxon>
    </lineage>
</organism>
<dbReference type="InterPro" id="IPR050763">
    <property type="entry name" value="ABC_transporter_ATP-binding"/>
</dbReference>
<dbReference type="InterPro" id="IPR027417">
    <property type="entry name" value="P-loop_NTPase"/>
</dbReference>
<evidence type="ECO:0000256" key="2">
    <source>
        <dbReference type="ARBA" id="ARBA00022448"/>
    </source>
</evidence>
<protein>
    <submittedName>
        <fullName evidence="7">ABC-2 type transport system ATP-binding protein</fullName>
    </submittedName>
</protein>
<accession>A0A7W9KQ51</accession>
<gene>
    <name evidence="7" type="ORF">BJ998_007569</name>
</gene>
<dbReference type="PANTHER" id="PTHR42711">
    <property type="entry name" value="ABC TRANSPORTER ATP-BINDING PROTEIN"/>
    <property type="match status" value="1"/>
</dbReference>
<dbReference type="InterPro" id="IPR003593">
    <property type="entry name" value="AAA+_ATPase"/>
</dbReference>
<dbReference type="SMART" id="SM00382">
    <property type="entry name" value="AAA"/>
    <property type="match status" value="1"/>
</dbReference>